<evidence type="ECO:0000313" key="1">
    <source>
        <dbReference type="EMBL" id="MDT2543225.1"/>
    </source>
</evidence>
<dbReference type="EMBL" id="JARPXL010000002">
    <property type="protein sequence ID" value="MDT2543225.1"/>
    <property type="molecule type" value="Genomic_DNA"/>
</dbReference>
<reference evidence="1" key="1">
    <citation type="submission" date="2023-03" db="EMBL/GenBank/DDBJ databases">
        <authorList>
            <person name="Shen W."/>
            <person name="Cai J."/>
        </authorList>
    </citation>
    <scope>NUCLEOTIDE SEQUENCE</scope>
    <source>
        <strain evidence="1">Y15</strain>
    </source>
</reference>
<accession>A0AAW8T912</accession>
<dbReference type="Proteomes" id="UP001254770">
    <property type="component" value="Unassembled WGS sequence"/>
</dbReference>
<evidence type="ECO:0000313" key="2">
    <source>
        <dbReference type="Proteomes" id="UP001254770"/>
    </source>
</evidence>
<dbReference type="RefSeq" id="WP_227132186.1">
    <property type="nucleotide sequence ID" value="NZ_JARPXL010000002.1"/>
</dbReference>
<comment type="caution">
    <text evidence="1">The sequence shown here is derived from an EMBL/GenBank/DDBJ whole genome shotgun (WGS) entry which is preliminary data.</text>
</comment>
<organism evidence="1 2">
    <name type="scientific">Enterococcus raffinosus</name>
    <dbReference type="NCBI Taxonomy" id="71452"/>
    <lineage>
        <taxon>Bacteria</taxon>
        <taxon>Bacillati</taxon>
        <taxon>Bacillota</taxon>
        <taxon>Bacilli</taxon>
        <taxon>Lactobacillales</taxon>
        <taxon>Enterococcaceae</taxon>
        <taxon>Enterococcus</taxon>
    </lineage>
</organism>
<gene>
    <name evidence="1" type="ORF">P7D69_02555</name>
</gene>
<protein>
    <submittedName>
        <fullName evidence="1">Uncharacterized protein</fullName>
    </submittedName>
</protein>
<proteinExistence type="predicted"/>
<sequence length="175" mass="20734">MNLNLGLLEEYSRDYVKLGSLSFYSLFKKYILPSWYKRLIIQALIDVYDSWKQTLDELGEPYYLKLWIFEKDILHSQVVASYRGMLNFYDNTFAEVEKVESLPNELAIKNANELLWHKGFDLISWSENDLQERIDDGFYTIEEVQSIKESANWISEISDDKFYVIKDGAVWLGER</sequence>
<dbReference type="AlphaFoldDB" id="A0AAW8T912"/>
<name>A0AAW8T912_9ENTE</name>